<feature type="transmembrane region" description="Helical" evidence="1">
    <location>
        <begin position="20"/>
        <end position="53"/>
    </location>
</feature>
<feature type="transmembrane region" description="Helical" evidence="1">
    <location>
        <begin position="73"/>
        <end position="94"/>
    </location>
</feature>
<reference evidence="3" key="1">
    <citation type="submission" date="2018-02" db="EMBL/GenBank/DDBJ databases">
        <authorList>
            <person name="Hausmann B."/>
        </authorList>
    </citation>
    <scope>NUCLEOTIDE SEQUENCE [LARGE SCALE GENOMIC DNA]</scope>
    <source>
        <strain evidence="3">Peat soil MAG SbA1</strain>
    </source>
</reference>
<dbReference type="Proteomes" id="UP000238701">
    <property type="component" value="Unassembled WGS sequence"/>
</dbReference>
<evidence type="ECO:0000313" key="3">
    <source>
        <dbReference type="Proteomes" id="UP000238701"/>
    </source>
</evidence>
<sequence>MSPLVERPRTASTDQHWSMLLFESLSAGAMAIGAGLAAVLLAVSIYAVLIWPLASTDLPNVSAEQFDSWAHTVLWSVFAGGSLAGYWCFSGAAFRDRRKRTPNPPPRSARTRR</sequence>
<organism evidence="2 3">
    <name type="scientific">Candidatus Sulfotelmatobacter kueseliae</name>
    <dbReference type="NCBI Taxonomy" id="2042962"/>
    <lineage>
        <taxon>Bacteria</taxon>
        <taxon>Pseudomonadati</taxon>
        <taxon>Acidobacteriota</taxon>
        <taxon>Terriglobia</taxon>
        <taxon>Terriglobales</taxon>
        <taxon>Candidatus Korobacteraceae</taxon>
        <taxon>Candidatus Sulfotelmatobacter</taxon>
    </lineage>
</organism>
<accession>A0A2U3LA44</accession>
<dbReference type="EMBL" id="OMOD01000186">
    <property type="protein sequence ID" value="SPF48746.1"/>
    <property type="molecule type" value="Genomic_DNA"/>
</dbReference>
<dbReference type="AlphaFoldDB" id="A0A2U3LA44"/>
<keyword evidence="1" id="KW-0472">Membrane</keyword>
<protein>
    <submittedName>
        <fullName evidence="2">Uncharacterized protein</fullName>
    </submittedName>
</protein>
<proteinExistence type="predicted"/>
<evidence type="ECO:0000256" key="1">
    <source>
        <dbReference type="SAM" id="Phobius"/>
    </source>
</evidence>
<keyword evidence="1" id="KW-1133">Transmembrane helix</keyword>
<evidence type="ECO:0000313" key="2">
    <source>
        <dbReference type="EMBL" id="SPF48746.1"/>
    </source>
</evidence>
<gene>
    <name evidence="2" type="ORF">SBA1_880026</name>
</gene>
<name>A0A2U3LA44_9BACT</name>
<keyword evidence="1" id="KW-0812">Transmembrane</keyword>